<sequence>MSVTSARSSFAFPFILCILFPNAIYFGLCSNLTFSICWKISNWPEGTIRLNHNDLTSIRRPDAFLSLTVATNVEHNLTLQYGGGVHEWNFSILPSSNTIKLISKQKPEEQPDSILEDLNSFSANEVFACENSPLYLYQDQHFVLMLGHTARHPLKLESRTTFMLLVSWKNVLPPAVAGPAHSHSVSLYQSEMKAYVALGVDSTRSNHYRFTALESCTPYVACVKIDGSHSVTCISTITEPEVPRHFHVTVRDPSSLTVSWECPDNCKFSLFLVTVFYLNGTNHVLEERSYRHTLVTFVFTQSNLTLCSRVKFGLQTVCKAGNETRFSRMVFVDGNTVQSEIEDLRQTGSGPDNYTLTWMVRNTTSVTAFRIHHQGALHTTTQLTSHTVTGLQPCTQYPARVEAFCEENVMSAKTVLARTGPRGVSELSYRSMDSTALWTAGTGTSVSFHYRLAYANGSTIRTGQLVEPWLHLPGLTEATPYTLDVWEDCDGEWSADPALVCFDGANVPANLEVQPVVSSFSTDKDPGLMFDIAGPSMVVVVPWSLGVDLQDPKTEPRAELERVVTNRLKKLLEGYRGKISVRSVAFEDLEGEWKTRITFQVSDASTINKNGLLPTEVQLEHIQSQQCRNITVNDGVIYWDDPDECASPDLNNCDPGTLCINTLDSYTCVCPHGFYDVNPVLNPSNPSSNPVCRERGIYAQCLDGLMVGGIAKAFLIGHFGGNVTTVLNAGQCRMNESEAFYHFRMLRTPTQCGTRRLVNRTDFEFRNILKVTLRKDEVITRRDLKIVWKCVYPRSYIHNTQINLEMEWITSHSARQYNASHELGLAMAMYNDDTFSHSYRDAVTLGYSDVLFFEVALITNNTFASEVLLEVVSCWATESPDPQDETKGIFLQNSCPADITFEWLSLNGAAPISRFSVQMFALPRELPIYIHCMAQICAHNEDCTKDCGTQRVSKRSITKRRKETRQSAVVSVGPLTITREETRSNWEELVMMTVVVGGSICILMLTVLGVSVTKAIINYYMRAKP</sequence>
<proteinExistence type="predicted"/>
<organism evidence="1 2">
    <name type="scientific">Dallia pectoralis</name>
    <name type="common">Alaska blackfish</name>
    <dbReference type="NCBI Taxonomy" id="75939"/>
    <lineage>
        <taxon>Eukaryota</taxon>
        <taxon>Metazoa</taxon>
        <taxon>Chordata</taxon>
        <taxon>Craniata</taxon>
        <taxon>Vertebrata</taxon>
        <taxon>Euteleostomi</taxon>
        <taxon>Actinopterygii</taxon>
        <taxon>Neopterygii</taxon>
        <taxon>Teleostei</taxon>
        <taxon>Protacanthopterygii</taxon>
        <taxon>Esociformes</taxon>
        <taxon>Umbridae</taxon>
        <taxon>Dallia</taxon>
    </lineage>
</organism>
<name>A0ACC2GUF2_DALPE</name>
<evidence type="ECO:0000313" key="2">
    <source>
        <dbReference type="Proteomes" id="UP001157502"/>
    </source>
</evidence>
<comment type="caution">
    <text evidence="1">The sequence shown here is derived from an EMBL/GenBank/DDBJ whole genome shotgun (WGS) entry which is preliminary data.</text>
</comment>
<protein>
    <submittedName>
        <fullName evidence="1">Uncharacterized protein</fullName>
    </submittedName>
</protein>
<keyword evidence="2" id="KW-1185">Reference proteome</keyword>
<gene>
    <name evidence="1" type="ORF">DPEC_G00115810</name>
</gene>
<evidence type="ECO:0000313" key="1">
    <source>
        <dbReference type="EMBL" id="KAJ8007271.1"/>
    </source>
</evidence>
<reference evidence="1" key="1">
    <citation type="submission" date="2021-05" db="EMBL/GenBank/DDBJ databases">
        <authorList>
            <person name="Pan Q."/>
            <person name="Jouanno E."/>
            <person name="Zahm M."/>
            <person name="Klopp C."/>
            <person name="Cabau C."/>
            <person name="Louis A."/>
            <person name="Berthelot C."/>
            <person name="Parey E."/>
            <person name="Roest Crollius H."/>
            <person name="Montfort J."/>
            <person name="Robinson-Rechavi M."/>
            <person name="Bouchez O."/>
            <person name="Lampietro C."/>
            <person name="Lopez Roques C."/>
            <person name="Donnadieu C."/>
            <person name="Postlethwait J."/>
            <person name="Bobe J."/>
            <person name="Dillon D."/>
            <person name="Chandos A."/>
            <person name="von Hippel F."/>
            <person name="Guiguen Y."/>
        </authorList>
    </citation>
    <scope>NUCLEOTIDE SEQUENCE</scope>
    <source>
        <strain evidence="1">YG-Jan2019</strain>
    </source>
</reference>
<accession>A0ACC2GUF2</accession>
<dbReference type="EMBL" id="CM055736">
    <property type="protein sequence ID" value="KAJ8007271.1"/>
    <property type="molecule type" value="Genomic_DNA"/>
</dbReference>
<dbReference type="Proteomes" id="UP001157502">
    <property type="component" value="Chromosome 9"/>
</dbReference>